<dbReference type="AlphaFoldDB" id="A0A8X6MEG8"/>
<keyword evidence="2" id="KW-1185">Reference proteome</keyword>
<sequence length="92" mass="10601">MGMAKYIPDFIETSDHVRLQKLYLRMPTHIKSYPQLTVILNGLFITPLEVEKNKKLSREQNICGKEKMLLAVANDPISALHSFRIFSLLVEN</sequence>
<name>A0A8X6MEG8_NEPPI</name>
<protein>
    <submittedName>
        <fullName evidence="1">Uncharacterized protein</fullName>
    </submittedName>
</protein>
<organism evidence="1 2">
    <name type="scientific">Nephila pilipes</name>
    <name type="common">Giant wood spider</name>
    <name type="synonym">Nephila maculata</name>
    <dbReference type="NCBI Taxonomy" id="299642"/>
    <lineage>
        <taxon>Eukaryota</taxon>
        <taxon>Metazoa</taxon>
        <taxon>Ecdysozoa</taxon>
        <taxon>Arthropoda</taxon>
        <taxon>Chelicerata</taxon>
        <taxon>Arachnida</taxon>
        <taxon>Araneae</taxon>
        <taxon>Araneomorphae</taxon>
        <taxon>Entelegynae</taxon>
        <taxon>Araneoidea</taxon>
        <taxon>Nephilidae</taxon>
        <taxon>Nephila</taxon>
    </lineage>
</organism>
<evidence type="ECO:0000313" key="1">
    <source>
        <dbReference type="EMBL" id="GFS50941.1"/>
    </source>
</evidence>
<dbReference type="EMBL" id="BMAW01045606">
    <property type="protein sequence ID" value="GFS50941.1"/>
    <property type="molecule type" value="Genomic_DNA"/>
</dbReference>
<dbReference type="Proteomes" id="UP000887013">
    <property type="component" value="Unassembled WGS sequence"/>
</dbReference>
<reference evidence="1" key="1">
    <citation type="submission" date="2020-08" db="EMBL/GenBank/DDBJ databases">
        <title>Multicomponent nature underlies the extraordinary mechanical properties of spider dragline silk.</title>
        <authorList>
            <person name="Kono N."/>
            <person name="Nakamura H."/>
            <person name="Mori M."/>
            <person name="Yoshida Y."/>
            <person name="Ohtoshi R."/>
            <person name="Malay A.D."/>
            <person name="Moran D.A.P."/>
            <person name="Tomita M."/>
            <person name="Numata K."/>
            <person name="Arakawa K."/>
        </authorList>
    </citation>
    <scope>NUCLEOTIDE SEQUENCE</scope>
</reference>
<accession>A0A8X6MEG8</accession>
<proteinExistence type="predicted"/>
<comment type="caution">
    <text evidence="1">The sequence shown here is derived from an EMBL/GenBank/DDBJ whole genome shotgun (WGS) entry which is preliminary data.</text>
</comment>
<gene>
    <name evidence="1" type="ORF">NPIL_547191</name>
</gene>
<evidence type="ECO:0000313" key="2">
    <source>
        <dbReference type="Proteomes" id="UP000887013"/>
    </source>
</evidence>